<accession>A0ABQ9HWE9</accession>
<name>A0ABQ9HWE9_9NEOP</name>
<comment type="caution">
    <text evidence="1">The sequence shown here is derived from an EMBL/GenBank/DDBJ whole genome shotgun (WGS) entry which is preliminary data.</text>
</comment>
<organism evidence="1 2">
    <name type="scientific">Dryococelus australis</name>
    <dbReference type="NCBI Taxonomy" id="614101"/>
    <lineage>
        <taxon>Eukaryota</taxon>
        <taxon>Metazoa</taxon>
        <taxon>Ecdysozoa</taxon>
        <taxon>Arthropoda</taxon>
        <taxon>Hexapoda</taxon>
        <taxon>Insecta</taxon>
        <taxon>Pterygota</taxon>
        <taxon>Neoptera</taxon>
        <taxon>Polyneoptera</taxon>
        <taxon>Phasmatodea</taxon>
        <taxon>Verophasmatodea</taxon>
        <taxon>Anareolatae</taxon>
        <taxon>Phasmatidae</taxon>
        <taxon>Eurycanthinae</taxon>
        <taxon>Dryococelus</taxon>
    </lineage>
</organism>
<keyword evidence="2" id="KW-1185">Reference proteome</keyword>
<sequence>MASANYWQSGVCQGVQLSASNPEHLANHARLPPRRTGLNTRPGHRIFASGNRAVRCLCLAGFLRDLPFPPPLNYGPAPYSLHSPSSALKISLLRAAQISSLTHTRTL</sequence>
<gene>
    <name evidence="1" type="ORF">PR048_008193</name>
</gene>
<dbReference type="EMBL" id="JARBHB010000003">
    <property type="protein sequence ID" value="KAJ8888701.1"/>
    <property type="molecule type" value="Genomic_DNA"/>
</dbReference>
<proteinExistence type="predicted"/>
<evidence type="ECO:0000313" key="1">
    <source>
        <dbReference type="EMBL" id="KAJ8888701.1"/>
    </source>
</evidence>
<reference evidence="1 2" key="1">
    <citation type="submission" date="2023-02" db="EMBL/GenBank/DDBJ databases">
        <title>LHISI_Scaffold_Assembly.</title>
        <authorList>
            <person name="Stuart O.P."/>
            <person name="Cleave R."/>
            <person name="Magrath M.J.L."/>
            <person name="Mikheyev A.S."/>
        </authorList>
    </citation>
    <scope>NUCLEOTIDE SEQUENCE [LARGE SCALE GENOMIC DNA]</scope>
    <source>
        <strain evidence="1">Daus_M_001</strain>
        <tissue evidence="1">Leg muscle</tissue>
    </source>
</reference>
<evidence type="ECO:0000313" key="2">
    <source>
        <dbReference type="Proteomes" id="UP001159363"/>
    </source>
</evidence>
<dbReference type="Proteomes" id="UP001159363">
    <property type="component" value="Chromosome 3"/>
</dbReference>
<protein>
    <submittedName>
        <fullName evidence="1">Uncharacterized protein</fullName>
    </submittedName>
</protein>